<comment type="caution">
    <text evidence="1">The sequence shown here is derived from an EMBL/GenBank/DDBJ whole genome shotgun (WGS) entry which is preliminary data.</text>
</comment>
<sequence>MIVTFKTKSYADITMFGDIAVSLLKMMGHSGTVPSAMKSADIEAALGRLKAGLDVNKTSDTEGEEEDQSVSLSKRALPLIALFESAMDNDDDVMWQ</sequence>
<name>A0A0F9RND7_9ZZZZ</name>
<organism evidence="1">
    <name type="scientific">marine sediment metagenome</name>
    <dbReference type="NCBI Taxonomy" id="412755"/>
    <lineage>
        <taxon>unclassified sequences</taxon>
        <taxon>metagenomes</taxon>
        <taxon>ecological metagenomes</taxon>
    </lineage>
</organism>
<dbReference type="AlphaFoldDB" id="A0A0F9RND7"/>
<protein>
    <recommendedName>
        <fullName evidence="2">DUF1840 domain-containing protein</fullName>
    </recommendedName>
</protein>
<evidence type="ECO:0000313" key="1">
    <source>
        <dbReference type="EMBL" id="KKN18783.1"/>
    </source>
</evidence>
<reference evidence="1" key="1">
    <citation type="journal article" date="2015" name="Nature">
        <title>Complex archaea that bridge the gap between prokaryotes and eukaryotes.</title>
        <authorList>
            <person name="Spang A."/>
            <person name="Saw J.H."/>
            <person name="Jorgensen S.L."/>
            <person name="Zaremba-Niedzwiedzka K."/>
            <person name="Martijn J."/>
            <person name="Lind A.E."/>
            <person name="van Eijk R."/>
            <person name="Schleper C."/>
            <person name="Guy L."/>
            <person name="Ettema T.J."/>
        </authorList>
    </citation>
    <scope>NUCLEOTIDE SEQUENCE</scope>
</reference>
<proteinExistence type="predicted"/>
<gene>
    <name evidence="1" type="ORF">LCGC14_0952240</name>
</gene>
<dbReference type="InterPro" id="IPR014991">
    <property type="entry name" value="DUF1840"/>
</dbReference>
<accession>A0A0F9RND7</accession>
<dbReference type="Pfam" id="PF08895">
    <property type="entry name" value="DUF1840"/>
    <property type="match status" value="1"/>
</dbReference>
<evidence type="ECO:0008006" key="2">
    <source>
        <dbReference type="Google" id="ProtNLM"/>
    </source>
</evidence>
<dbReference type="EMBL" id="LAZR01003395">
    <property type="protein sequence ID" value="KKN18783.1"/>
    <property type="molecule type" value="Genomic_DNA"/>
</dbReference>